<evidence type="ECO:0000313" key="6">
    <source>
        <dbReference type="EMBL" id="CAD8099855.1"/>
    </source>
</evidence>
<evidence type="ECO:0008006" key="8">
    <source>
        <dbReference type="Google" id="ProtNLM"/>
    </source>
</evidence>
<evidence type="ECO:0000256" key="4">
    <source>
        <dbReference type="ARBA" id="ARBA00023136"/>
    </source>
</evidence>
<feature type="transmembrane region" description="Helical" evidence="5">
    <location>
        <begin position="34"/>
        <end position="53"/>
    </location>
</feature>
<organism evidence="6 7">
    <name type="scientific">Paramecium sonneborni</name>
    <dbReference type="NCBI Taxonomy" id="65129"/>
    <lineage>
        <taxon>Eukaryota</taxon>
        <taxon>Sar</taxon>
        <taxon>Alveolata</taxon>
        <taxon>Ciliophora</taxon>
        <taxon>Intramacronucleata</taxon>
        <taxon>Oligohymenophorea</taxon>
        <taxon>Peniculida</taxon>
        <taxon>Parameciidae</taxon>
        <taxon>Paramecium</taxon>
    </lineage>
</organism>
<dbReference type="Pfam" id="PF01027">
    <property type="entry name" value="Bax1-I"/>
    <property type="match status" value="1"/>
</dbReference>
<gene>
    <name evidence="6" type="ORF">PSON_ATCC_30995.1.T0720235</name>
</gene>
<evidence type="ECO:0000256" key="1">
    <source>
        <dbReference type="ARBA" id="ARBA00004141"/>
    </source>
</evidence>
<evidence type="ECO:0000256" key="5">
    <source>
        <dbReference type="RuleBase" id="RU004379"/>
    </source>
</evidence>
<accession>A0A8S1P9Z7</accession>
<evidence type="ECO:0000256" key="2">
    <source>
        <dbReference type="ARBA" id="ARBA00022692"/>
    </source>
</evidence>
<feature type="transmembrane region" description="Helical" evidence="5">
    <location>
        <begin position="65"/>
        <end position="89"/>
    </location>
</feature>
<evidence type="ECO:0000313" key="7">
    <source>
        <dbReference type="Proteomes" id="UP000692954"/>
    </source>
</evidence>
<dbReference type="OrthoDB" id="307197at2759"/>
<feature type="transmembrane region" description="Helical" evidence="5">
    <location>
        <begin position="156"/>
        <end position="174"/>
    </location>
</feature>
<evidence type="ECO:0000256" key="3">
    <source>
        <dbReference type="ARBA" id="ARBA00022989"/>
    </source>
</evidence>
<keyword evidence="3 5" id="KW-1133">Transmembrane helix</keyword>
<name>A0A8S1P9Z7_9CILI</name>
<feature type="transmembrane region" description="Helical" evidence="5">
    <location>
        <begin position="181"/>
        <end position="203"/>
    </location>
</feature>
<dbReference type="PANTHER" id="PTHR23291">
    <property type="entry name" value="BAX INHIBITOR-RELATED"/>
    <property type="match status" value="1"/>
</dbReference>
<keyword evidence="7" id="KW-1185">Reference proteome</keyword>
<feature type="transmembrane region" description="Helical" evidence="5">
    <location>
        <begin position="125"/>
        <end position="144"/>
    </location>
</feature>
<feature type="transmembrane region" description="Helical" evidence="5">
    <location>
        <begin position="95"/>
        <end position="113"/>
    </location>
</feature>
<dbReference type="EMBL" id="CAJJDN010000072">
    <property type="protein sequence ID" value="CAD8099855.1"/>
    <property type="molecule type" value="Genomic_DNA"/>
</dbReference>
<comment type="subcellular location">
    <subcellularLocation>
        <location evidence="1">Membrane</location>
        <topology evidence="1">Multi-pass membrane protein</topology>
    </subcellularLocation>
</comment>
<keyword evidence="2 5" id="KW-0812">Transmembrane</keyword>
<dbReference type="PANTHER" id="PTHR23291:SF47">
    <property type="entry name" value="TRANSMEMBRANE BAX INHIBITOR MOTIF CONTAINING 7"/>
    <property type="match status" value="1"/>
</dbReference>
<feature type="transmembrane region" description="Helical" evidence="5">
    <location>
        <begin position="215"/>
        <end position="234"/>
    </location>
</feature>
<dbReference type="AlphaFoldDB" id="A0A8S1P9Z7"/>
<comment type="caution">
    <text evidence="6">The sequence shown here is derived from an EMBL/GenBank/DDBJ whole genome shotgun (WGS) entry which is preliminary data.</text>
</comment>
<dbReference type="GO" id="GO:0016020">
    <property type="term" value="C:membrane"/>
    <property type="evidence" value="ECO:0007669"/>
    <property type="project" value="UniProtKB-SubCell"/>
</dbReference>
<comment type="similarity">
    <text evidence="5">Belongs to the BI1 family.</text>
</comment>
<dbReference type="InterPro" id="IPR006214">
    <property type="entry name" value="Bax_inhibitor_1-related"/>
</dbReference>
<dbReference type="Proteomes" id="UP000692954">
    <property type="component" value="Unassembled WGS sequence"/>
</dbReference>
<sequence>MDYEQNNYQAFEIEIIDSEQQRVDNARLDFIRKVFLMILLQIGFTFITTMIAYSQMDIIEYLSSISFLFWIFIILLIIVIFLLISFQKLAKQHPYHYICYICFTVSISYMFVYSTYHFPKYSNHIIALITLQIGVIISLLSYSYFTIEEINLNKGLIYIVFTITLLFILLFLYFRLSLIFLLILSFLIILYGLHILIDTLLIVNGEKHELDIDDYIIAALMTQVDIIGFISILYHKILSLIKKIQINSN</sequence>
<protein>
    <recommendedName>
        <fullName evidence="8">Inhibitor of apoptosis-promoting Bax1 protein</fullName>
    </recommendedName>
</protein>
<reference evidence="6" key="1">
    <citation type="submission" date="2021-01" db="EMBL/GenBank/DDBJ databases">
        <authorList>
            <consortium name="Genoscope - CEA"/>
            <person name="William W."/>
        </authorList>
    </citation>
    <scope>NUCLEOTIDE SEQUENCE</scope>
</reference>
<proteinExistence type="inferred from homology"/>
<keyword evidence="4 5" id="KW-0472">Membrane</keyword>